<evidence type="ECO:0000256" key="3">
    <source>
        <dbReference type="ARBA" id="ARBA00022630"/>
    </source>
</evidence>
<dbReference type="GO" id="GO:0003884">
    <property type="term" value="F:D-amino-acid oxidase activity"/>
    <property type="evidence" value="ECO:0007669"/>
    <property type="project" value="InterPro"/>
</dbReference>
<dbReference type="InterPro" id="IPR006076">
    <property type="entry name" value="FAD-dep_OxRdtase"/>
</dbReference>
<dbReference type="GO" id="GO:0019478">
    <property type="term" value="P:D-amino acid catabolic process"/>
    <property type="evidence" value="ECO:0007669"/>
    <property type="project" value="TreeGrafter"/>
</dbReference>
<dbReference type="PIRSF" id="PIRSF000189">
    <property type="entry name" value="D-aa_oxidase"/>
    <property type="match status" value="1"/>
</dbReference>
<dbReference type="PANTHER" id="PTHR11530">
    <property type="entry name" value="D-AMINO ACID OXIDASE"/>
    <property type="match status" value="1"/>
</dbReference>
<feature type="binding site" evidence="6">
    <location>
        <position position="287"/>
    </location>
    <ligand>
        <name>D-dopa</name>
        <dbReference type="ChEBI" id="CHEBI:149689"/>
    </ligand>
</feature>
<feature type="binding site" evidence="6">
    <location>
        <position position="160"/>
    </location>
    <ligand>
        <name>FAD</name>
        <dbReference type="ChEBI" id="CHEBI:57692"/>
    </ligand>
</feature>
<keyword evidence="4 6" id="KW-0274">FAD</keyword>
<evidence type="ECO:0000259" key="7">
    <source>
        <dbReference type="Pfam" id="PF01266"/>
    </source>
</evidence>
<evidence type="ECO:0000313" key="8">
    <source>
        <dbReference type="EMBL" id="RYN71510.1"/>
    </source>
</evidence>
<evidence type="ECO:0000256" key="6">
    <source>
        <dbReference type="PIRSR" id="PIRSR000189-1"/>
    </source>
</evidence>
<dbReference type="VEuPathDB" id="FungiDB:CC77DRAFT_949039"/>
<accession>A0A4Q4N9E7</accession>
<evidence type="ECO:0000256" key="2">
    <source>
        <dbReference type="ARBA" id="ARBA00006730"/>
    </source>
</evidence>
<organism evidence="8 9">
    <name type="scientific">Alternaria alternata</name>
    <name type="common">Alternaria rot fungus</name>
    <name type="synonym">Torula alternata</name>
    <dbReference type="NCBI Taxonomy" id="5599"/>
    <lineage>
        <taxon>Eukaryota</taxon>
        <taxon>Fungi</taxon>
        <taxon>Dikarya</taxon>
        <taxon>Ascomycota</taxon>
        <taxon>Pezizomycotina</taxon>
        <taxon>Dothideomycetes</taxon>
        <taxon>Pleosporomycetidae</taxon>
        <taxon>Pleosporales</taxon>
        <taxon>Pleosporineae</taxon>
        <taxon>Pleosporaceae</taxon>
        <taxon>Alternaria</taxon>
        <taxon>Alternaria sect. Alternaria</taxon>
        <taxon>Alternaria alternata complex</taxon>
    </lineage>
</organism>
<dbReference type="PROSITE" id="PS00677">
    <property type="entry name" value="DAO"/>
    <property type="match status" value="1"/>
</dbReference>
<dbReference type="GO" id="GO:0071949">
    <property type="term" value="F:FAD binding"/>
    <property type="evidence" value="ECO:0007669"/>
    <property type="project" value="InterPro"/>
</dbReference>
<dbReference type="InterPro" id="IPR023209">
    <property type="entry name" value="DAO"/>
</dbReference>
<dbReference type="AlphaFoldDB" id="A0A4Q4N9E7"/>
<dbReference type="Proteomes" id="UP000291422">
    <property type="component" value="Unassembled WGS sequence"/>
</dbReference>
<keyword evidence="5" id="KW-0560">Oxidoreductase</keyword>
<feature type="domain" description="FAD dependent oxidoreductase" evidence="7">
    <location>
        <begin position="5"/>
        <end position="325"/>
    </location>
</feature>
<dbReference type="InterPro" id="IPR006181">
    <property type="entry name" value="D-amino_acid_oxidase_CS"/>
</dbReference>
<gene>
    <name evidence="8" type="ORF">AA0117_g9469</name>
</gene>
<name>A0A4Q4N9E7_ALTAL</name>
<dbReference type="Gene3D" id="3.30.9.10">
    <property type="entry name" value="D-Amino Acid Oxidase, subunit A, domain 2"/>
    <property type="match status" value="1"/>
</dbReference>
<protein>
    <recommendedName>
        <fullName evidence="7">FAD dependent oxidoreductase domain-containing protein</fullName>
    </recommendedName>
</protein>
<sequence length="335" mass="36702">MPKHIAIAGAGITGLACAYLLLEAGNKVTIVARNLYGDKSTEWASPWAGALLAPHPNTGFNDLQLASINFYSHLLDTVPESGVKSKRIRITEYYDDRPRTAPVWYRPYMQNFQMLQESQLPPGVTLGYSYNGLVVNPNDILPWLTIQLRNRGVKFIQKAVSSMQDLQDLTAADIVVNASGIGARGLAIDPTVYGIRGQTMFVDCATSGRSSLLDQAILHQGSHYTYCIPRSSDGGIILGGVSQPSNTQTQPDRSLRPDILERVNTMTNGKFDWVDLNKHGEDIVGFRPAREGGLRLEREGHVVHAYGVGGLGYLYAFGVAERVKDLVEESVKAKL</sequence>
<comment type="caution">
    <text evidence="8">The sequence shown here is derived from an EMBL/GenBank/DDBJ whole genome shotgun (WGS) entry which is preliminary data.</text>
</comment>
<dbReference type="SUPFAM" id="SSF51971">
    <property type="entry name" value="Nucleotide-binding domain"/>
    <property type="match status" value="1"/>
</dbReference>
<keyword evidence="3" id="KW-0285">Flavoprotein</keyword>
<comment type="similarity">
    <text evidence="2">Belongs to the DAMOX/DASOX family.</text>
</comment>
<dbReference type="GO" id="GO:0005737">
    <property type="term" value="C:cytoplasm"/>
    <property type="evidence" value="ECO:0007669"/>
    <property type="project" value="TreeGrafter"/>
</dbReference>
<dbReference type="SUPFAM" id="SSF54373">
    <property type="entry name" value="FAD-linked reductases, C-terminal domain"/>
    <property type="match status" value="1"/>
</dbReference>
<feature type="binding site" evidence="6">
    <location>
        <position position="310"/>
    </location>
    <ligand>
        <name>D-dopa</name>
        <dbReference type="ChEBI" id="CHEBI:149689"/>
    </ligand>
</feature>
<comment type="cofactor">
    <cofactor evidence="1 6">
        <name>FAD</name>
        <dbReference type="ChEBI" id="CHEBI:57692"/>
    </cofactor>
</comment>
<reference evidence="9" key="1">
    <citation type="journal article" date="2019" name="bioRxiv">
        <title>Genomics, evolutionary history and diagnostics of the Alternaria alternata species group including apple and Asian pear pathotypes.</title>
        <authorList>
            <person name="Armitage A.D."/>
            <person name="Cockerton H.M."/>
            <person name="Sreenivasaprasad S."/>
            <person name="Woodhall J.W."/>
            <person name="Lane C.R."/>
            <person name="Harrison R.J."/>
            <person name="Clarkson J.P."/>
        </authorList>
    </citation>
    <scope>NUCLEOTIDE SEQUENCE [LARGE SCALE GENOMIC DNA]</scope>
    <source>
        <strain evidence="9">FERA 1177</strain>
    </source>
</reference>
<evidence type="ECO:0000256" key="5">
    <source>
        <dbReference type="ARBA" id="ARBA00023002"/>
    </source>
</evidence>
<proteinExistence type="inferred from homology"/>
<evidence type="ECO:0000313" key="9">
    <source>
        <dbReference type="Proteomes" id="UP000291422"/>
    </source>
</evidence>
<dbReference type="Pfam" id="PF01266">
    <property type="entry name" value="DAO"/>
    <property type="match status" value="1"/>
</dbReference>
<dbReference type="EMBL" id="PDXD01000032">
    <property type="protein sequence ID" value="RYN71510.1"/>
    <property type="molecule type" value="Genomic_DNA"/>
</dbReference>
<evidence type="ECO:0000256" key="4">
    <source>
        <dbReference type="ARBA" id="ARBA00022827"/>
    </source>
</evidence>
<dbReference type="PANTHER" id="PTHR11530:SF11">
    <property type="entry name" value="D-ASPARTATE OXIDASE"/>
    <property type="match status" value="1"/>
</dbReference>
<evidence type="ECO:0000256" key="1">
    <source>
        <dbReference type="ARBA" id="ARBA00001974"/>
    </source>
</evidence>
<dbReference type="Gene3D" id="3.40.50.720">
    <property type="entry name" value="NAD(P)-binding Rossmann-like Domain"/>
    <property type="match status" value="1"/>
</dbReference>
<dbReference type="PROSITE" id="PS51257">
    <property type="entry name" value="PROKAR_LIPOPROTEIN"/>
    <property type="match status" value="1"/>
</dbReference>